<evidence type="ECO:0000313" key="3">
    <source>
        <dbReference type="Proteomes" id="UP001428341"/>
    </source>
</evidence>
<accession>A0AAP0M4Q4</accession>
<dbReference type="Proteomes" id="UP001428341">
    <property type="component" value="Unassembled WGS sequence"/>
</dbReference>
<name>A0AAP0M4Q4_9ROSI</name>
<evidence type="ECO:0000313" key="2">
    <source>
        <dbReference type="EMBL" id="KAK9198624.1"/>
    </source>
</evidence>
<gene>
    <name evidence="2" type="ORF">WN944_013810</name>
</gene>
<organism evidence="2 3">
    <name type="scientific">Citrus x changshan-huyou</name>
    <dbReference type="NCBI Taxonomy" id="2935761"/>
    <lineage>
        <taxon>Eukaryota</taxon>
        <taxon>Viridiplantae</taxon>
        <taxon>Streptophyta</taxon>
        <taxon>Embryophyta</taxon>
        <taxon>Tracheophyta</taxon>
        <taxon>Spermatophyta</taxon>
        <taxon>Magnoliopsida</taxon>
        <taxon>eudicotyledons</taxon>
        <taxon>Gunneridae</taxon>
        <taxon>Pentapetalae</taxon>
        <taxon>rosids</taxon>
        <taxon>malvids</taxon>
        <taxon>Sapindales</taxon>
        <taxon>Rutaceae</taxon>
        <taxon>Aurantioideae</taxon>
        <taxon>Citrus</taxon>
    </lineage>
</organism>
<evidence type="ECO:0000256" key="1">
    <source>
        <dbReference type="SAM" id="MobiDB-lite"/>
    </source>
</evidence>
<feature type="region of interest" description="Disordered" evidence="1">
    <location>
        <begin position="111"/>
        <end position="137"/>
    </location>
</feature>
<comment type="caution">
    <text evidence="2">The sequence shown here is derived from an EMBL/GenBank/DDBJ whole genome shotgun (WGS) entry which is preliminary data.</text>
</comment>
<feature type="compositionally biased region" description="Basic and acidic residues" evidence="1">
    <location>
        <begin position="128"/>
        <end position="137"/>
    </location>
</feature>
<sequence length="137" mass="15803">MTAWWHDESLLIQPLYCFYGRLMIEVNLKLPYMFWGPRQTCTNMGSLVYRGFILLVCIGFLSLQPQNVSGLRSIDLVLRWDKEVLPAVRNTRILKAVPLKDLQMNPSLAPAPSLMFDPNQSNKRKVRKGSDPIHNRC</sequence>
<dbReference type="AlphaFoldDB" id="A0AAP0M4Q4"/>
<keyword evidence="3" id="KW-1185">Reference proteome</keyword>
<dbReference type="PANTHER" id="PTHR36726">
    <property type="entry name" value="CLAVATA3/ESR (CLE)-RELATED PROTEIN 45"/>
    <property type="match status" value="1"/>
</dbReference>
<reference evidence="2 3" key="1">
    <citation type="submission" date="2024-05" db="EMBL/GenBank/DDBJ databases">
        <title>Haplotype-resolved chromosome-level genome assembly of Huyou (Citrus changshanensis).</title>
        <authorList>
            <person name="Miao C."/>
            <person name="Chen W."/>
            <person name="Wu Y."/>
            <person name="Wang L."/>
            <person name="Zhao S."/>
            <person name="Grierson D."/>
            <person name="Xu C."/>
            <person name="Chen K."/>
        </authorList>
    </citation>
    <scope>NUCLEOTIDE SEQUENCE [LARGE SCALE GENOMIC DNA]</scope>
    <source>
        <strain evidence="2">01-14</strain>
        <tissue evidence="2">Leaf</tissue>
    </source>
</reference>
<dbReference type="InterPro" id="IPR038821">
    <property type="entry name" value="CLE45-like"/>
</dbReference>
<protein>
    <submittedName>
        <fullName evidence="2">Uncharacterized protein</fullName>
    </submittedName>
</protein>
<proteinExistence type="predicted"/>
<dbReference type="PANTHER" id="PTHR36726:SF5">
    <property type="entry name" value="CLAVATA3_ESR (CLE) GENE FAMILY MEMBER MTCLE11"/>
    <property type="match status" value="1"/>
</dbReference>
<dbReference type="EMBL" id="JBCGBO010000005">
    <property type="protein sequence ID" value="KAK9198624.1"/>
    <property type="molecule type" value="Genomic_DNA"/>
</dbReference>